<dbReference type="GO" id="GO:0006508">
    <property type="term" value="P:proteolysis"/>
    <property type="evidence" value="ECO:0007669"/>
    <property type="project" value="UniProtKB-KW"/>
</dbReference>
<organism evidence="18">
    <name type="scientific">Petromyzon marinus</name>
    <name type="common">Sea lamprey</name>
    <dbReference type="NCBI Taxonomy" id="7757"/>
    <lineage>
        <taxon>Eukaryota</taxon>
        <taxon>Metazoa</taxon>
        <taxon>Chordata</taxon>
        <taxon>Craniata</taxon>
        <taxon>Vertebrata</taxon>
        <taxon>Cyclostomata</taxon>
        <taxon>Hyperoartia</taxon>
        <taxon>Petromyzontiformes</taxon>
        <taxon>Petromyzontidae</taxon>
        <taxon>Petromyzon</taxon>
    </lineage>
</organism>
<comment type="similarity">
    <text evidence="13">Belongs to the peptidase C19 family. UBP8 subfamily.</text>
</comment>
<keyword evidence="12" id="KW-0539">Nucleus</keyword>
<keyword evidence="5 14" id="KW-0863">Zinc-finger</keyword>
<dbReference type="PROSITE" id="PS00973">
    <property type="entry name" value="USP_2"/>
    <property type="match status" value="1"/>
</dbReference>
<dbReference type="GO" id="GO:0008270">
    <property type="term" value="F:zinc ion binding"/>
    <property type="evidence" value="ECO:0007669"/>
    <property type="project" value="UniProtKB-KW"/>
</dbReference>
<comment type="subcellular location">
    <subcellularLocation>
        <location evidence="2">Nucleus</location>
    </subcellularLocation>
</comment>
<dbReference type="PANTHER" id="PTHR21646">
    <property type="entry name" value="UBIQUITIN CARBOXYL-TERMINAL HYDROLASE"/>
    <property type="match status" value="1"/>
</dbReference>
<feature type="domain" description="USP" evidence="16">
    <location>
        <begin position="131"/>
        <end position="472"/>
    </location>
</feature>
<evidence type="ECO:0000256" key="7">
    <source>
        <dbReference type="ARBA" id="ARBA00022801"/>
    </source>
</evidence>
<evidence type="ECO:0000256" key="6">
    <source>
        <dbReference type="ARBA" id="ARBA00022786"/>
    </source>
</evidence>
<name>S4RJ60_PETMA</name>
<keyword evidence="8 15" id="KW-0788">Thiol protease</keyword>
<dbReference type="InterPro" id="IPR001394">
    <property type="entry name" value="Peptidase_C19_UCH"/>
</dbReference>
<dbReference type="EC" id="3.4.19.12" evidence="15"/>
<evidence type="ECO:0000256" key="5">
    <source>
        <dbReference type="ARBA" id="ARBA00022771"/>
    </source>
</evidence>
<keyword evidence="3 15" id="KW-0645">Protease</keyword>
<dbReference type="PROSITE" id="PS00972">
    <property type="entry name" value="USP_1"/>
    <property type="match status" value="1"/>
</dbReference>
<dbReference type="InterPro" id="IPR013083">
    <property type="entry name" value="Znf_RING/FYVE/PHD"/>
</dbReference>
<dbReference type="InterPro" id="IPR001607">
    <property type="entry name" value="Znf_UBP"/>
</dbReference>
<evidence type="ECO:0000256" key="14">
    <source>
        <dbReference type="PROSITE-ProRule" id="PRU00502"/>
    </source>
</evidence>
<reference evidence="18" key="1">
    <citation type="submission" date="2025-08" db="UniProtKB">
        <authorList>
            <consortium name="Ensembl"/>
        </authorList>
    </citation>
    <scope>IDENTIFICATION</scope>
</reference>
<evidence type="ECO:0000259" key="16">
    <source>
        <dbReference type="PROSITE" id="PS50235"/>
    </source>
</evidence>
<sequence length="477" mass="54120">VWTDAPLPPALQARSCVCHLCGAHFGRLHACLHCIYFGCFARRHIHEHAKAKRHPLSMDLYHGTVFCLLCQDYVYDRDLELVSREEQRRAWRLQGFGDRYIGWEPSRRELELLKQNPKRRKISANCTVGLRGLVNLGNTCFMNCIVQALTHTPLLRDFFLSDRHRCGMPSPEACLVCEMCRLFQEVGNPARCLAPPFCLVPIARCQCRKIMEFDLSMTLHSGVCWPFFSCIGDANGKRSNNPNHCNCIIDQIFTGGLQSDVTCQVCQGVSTTIDPFWDISLDLPGSSSPFWPLSPTAESGIPNGGGPLIPAGPTTLNDCLRRFTRPEHLGSSAKIKCNGCHSYQESTKQLTMRKLPIVACFHLKRFEHSARLRRKISTYVSFPLELDMTPFMNSSKDSRVNGQYQTGESTNENKYSLFAVVNHQGTLESGHYTSFIRLHRDQWFKCDDAVITHASVTDVLDSEGYLLFYHKQILEYE</sequence>
<proteinExistence type="inferred from homology"/>
<dbReference type="HOGENOM" id="CLU_008279_11_0_1"/>
<dbReference type="PROSITE" id="PS50235">
    <property type="entry name" value="USP_3"/>
    <property type="match status" value="1"/>
</dbReference>
<evidence type="ECO:0000313" key="18">
    <source>
        <dbReference type="Ensembl" id="ENSPMAP00000005242.1"/>
    </source>
</evidence>
<dbReference type="InterPro" id="IPR038765">
    <property type="entry name" value="Papain-like_cys_pep_sf"/>
</dbReference>
<dbReference type="OMA" id="NVSCNCI"/>
<evidence type="ECO:0000256" key="15">
    <source>
        <dbReference type="RuleBase" id="RU366025"/>
    </source>
</evidence>
<evidence type="ECO:0000256" key="9">
    <source>
        <dbReference type="ARBA" id="ARBA00022833"/>
    </source>
</evidence>
<evidence type="ECO:0000256" key="10">
    <source>
        <dbReference type="ARBA" id="ARBA00023015"/>
    </source>
</evidence>
<keyword evidence="7 15" id="KW-0378">Hydrolase</keyword>
<evidence type="ECO:0000256" key="2">
    <source>
        <dbReference type="ARBA" id="ARBA00004123"/>
    </source>
</evidence>
<evidence type="ECO:0000256" key="12">
    <source>
        <dbReference type="ARBA" id="ARBA00023242"/>
    </source>
</evidence>
<accession>S4RJ60</accession>
<dbReference type="PROSITE" id="PS50271">
    <property type="entry name" value="ZF_UBP"/>
    <property type="match status" value="1"/>
</dbReference>
<comment type="catalytic activity">
    <reaction evidence="1 15">
        <text>Thiol-dependent hydrolysis of ester, thioester, amide, peptide and isopeptide bonds formed by the C-terminal Gly of ubiquitin (a 76-residue protein attached to proteins as an intracellular targeting signal).</text>
        <dbReference type="EC" id="3.4.19.12"/>
    </reaction>
</comment>
<dbReference type="InterPro" id="IPR018200">
    <property type="entry name" value="USP_CS"/>
</dbReference>
<dbReference type="AlphaFoldDB" id="S4RJ60"/>
<dbReference type="GO" id="GO:0004843">
    <property type="term" value="F:cysteine-type deubiquitinase activity"/>
    <property type="evidence" value="ECO:0007669"/>
    <property type="project" value="UniProtKB-UniRule"/>
</dbReference>
<evidence type="ECO:0000256" key="11">
    <source>
        <dbReference type="ARBA" id="ARBA00023163"/>
    </source>
</evidence>
<keyword evidence="4" id="KW-0479">Metal-binding</keyword>
<dbReference type="InterPro" id="IPR050185">
    <property type="entry name" value="Ub_carboxyl-term_hydrolase"/>
</dbReference>
<evidence type="ECO:0000256" key="3">
    <source>
        <dbReference type="ARBA" id="ARBA00022670"/>
    </source>
</evidence>
<dbReference type="GO" id="GO:0005634">
    <property type="term" value="C:nucleus"/>
    <property type="evidence" value="ECO:0007669"/>
    <property type="project" value="UniProtKB-SubCell"/>
</dbReference>
<dbReference type="Pfam" id="PF02148">
    <property type="entry name" value="zf-UBP"/>
    <property type="match status" value="1"/>
</dbReference>
<dbReference type="SUPFAM" id="SSF57850">
    <property type="entry name" value="RING/U-box"/>
    <property type="match status" value="1"/>
</dbReference>
<protein>
    <recommendedName>
        <fullName evidence="15">Ubiquitin carboxyl-terminal hydrolase</fullName>
        <ecNumber evidence="15">3.4.19.12</ecNumber>
    </recommendedName>
</protein>
<dbReference type="SUPFAM" id="SSF54001">
    <property type="entry name" value="Cysteine proteinases"/>
    <property type="match status" value="1"/>
</dbReference>
<dbReference type="InterPro" id="IPR028889">
    <property type="entry name" value="USP"/>
</dbReference>
<dbReference type="PANTHER" id="PTHR21646:SF33">
    <property type="entry name" value="UBIQUITIN CARBOXYL-TERMINAL HYDROLASE 22"/>
    <property type="match status" value="1"/>
</dbReference>
<evidence type="ECO:0000256" key="1">
    <source>
        <dbReference type="ARBA" id="ARBA00000707"/>
    </source>
</evidence>
<dbReference type="GeneTree" id="ENSGT00940000156623"/>
<dbReference type="STRING" id="7757.ENSPMAP00000005242"/>
<evidence type="ECO:0000256" key="4">
    <source>
        <dbReference type="ARBA" id="ARBA00022723"/>
    </source>
</evidence>
<keyword evidence="11" id="KW-0804">Transcription</keyword>
<dbReference type="Gene3D" id="3.90.70.10">
    <property type="entry name" value="Cysteine proteinases"/>
    <property type="match status" value="2"/>
</dbReference>
<keyword evidence="10" id="KW-0805">Transcription regulation</keyword>
<dbReference type="Pfam" id="PF00443">
    <property type="entry name" value="UCH"/>
    <property type="match status" value="1"/>
</dbReference>
<evidence type="ECO:0000256" key="13">
    <source>
        <dbReference type="ARBA" id="ARBA00038490"/>
    </source>
</evidence>
<evidence type="ECO:0000256" key="8">
    <source>
        <dbReference type="ARBA" id="ARBA00022807"/>
    </source>
</evidence>
<dbReference type="Ensembl" id="ENSPMAT00000005261.1">
    <property type="protein sequence ID" value="ENSPMAP00000005242.1"/>
    <property type="gene ID" value="ENSPMAG00000004762.1"/>
</dbReference>
<keyword evidence="9" id="KW-0862">Zinc</keyword>
<reference evidence="18" key="2">
    <citation type="submission" date="2025-09" db="UniProtKB">
        <authorList>
            <consortium name="Ensembl"/>
        </authorList>
    </citation>
    <scope>IDENTIFICATION</scope>
</reference>
<evidence type="ECO:0000259" key="17">
    <source>
        <dbReference type="PROSITE" id="PS50271"/>
    </source>
</evidence>
<keyword evidence="6 15" id="KW-0833">Ubl conjugation pathway</keyword>
<feature type="domain" description="UBP-type" evidence="17">
    <location>
        <begin position="1"/>
        <end position="93"/>
    </location>
</feature>
<dbReference type="GO" id="GO:0016579">
    <property type="term" value="P:protein deubiquitination"/>
    <property type="evidence" value="ECO:0007669"/>
    <property type="project" value="InterPro"/>
</dbReference>
<dbReference type="Gene3D" id="3.30.40.10">
    <property type="entry name" value="Zinc/RING finger domain, C3HC4 (zinc finger)"/>
    <property type="match status" value="1"/>
</dbReference>